<reference evidence="1" key="2">
    <citation type="journal article" date="2015" name="Fish Shellfish Immunol.">
        <title>Early steps in the European eel (Anguilla anguilla)-Vibrio vulnificus interaction in the gills: Role of the RtxA13 toxin.</title>
        <authorList>
            <person name="Callol A."/>
            <person name="Pajuelo D."/>
            <person name="Ebbesson L."/>
            <person name="Teles M."/>
            <person name="MacKenzie S."/>
            <person name="Amaro C."/>
        </authorList>
    </citation>
    <scope>NUCLEOTIDE SEQUENCE</scope>
</reference>
<evidence type="ECO:0000313" key="1">
    <source>
        <dbReference type="EMBL" id="JAH15460.1"/>
    </source>
</evidence>
<protein>
    <submittedName>
        <fullName evidence="1">Uncharacterized protein</fullName>
    </submittedName>
</protein>
<reference evidence="1" key="1">
    <citation type="submission" date="2014-11" db="EMBL/GenBank/DDBJ databases">
        <authorList>
            <person name="Amaro Gonzalez C."/>
        </authorList>
    </citation>
    <scope>NUCLEOTIDE SEQUENCE</scope>
</reference>
<proteinExistence type="predicted"/>
<dbReference type="EMBL" id="GBXM01093117">
    <property type="protein sequence ID" value="JAH15460.1"/>
    <property type="molecule type" value="Transcribed_RNA"/>
</dbReference>
<sequence>MPIHYQTINSRGTICSKTPTGI</sequence>
<dbReference type="AlphaFoldDB" id="A0A0E9QGK4"/>
<accession>A0A0E9QGK4</accession>
<name>A0A0E9QGK4_ANGAN</name>
<organism evidence="1">
    <name type="scientific">Anguilla anguilla</name>
    <name type="common">European freshwater eel</name>
    <name type="synonym">Muraena anguilla</name>
    <dbReference type="NCBI Taxonomy" id="7936"/>
    <lineage>
        <taxon>Eukaryota</taxon>
        <taxon>Metazoa</taxon>
        <taxon>Chordata</taxon>
        <taxon>Craniata</taxon>
        <taxon>Vertebrata</taxon>
        <taxon>Euteleostomi</taxon>
        <taxon>Actinopterygii</taxon>
        <taxon>Neopterygii</taxon>
        <taxon>Teleostei</taxon>
        <taxon>Anguilliformes</taxon>
        <taxon>Anguillidae</taxon>
        <taxon>Anguilla</taxon>
    </lineage>
</organism>